<evidence type="ECO:0000313" key="3">
    <source>
        <dbReference type="Proteomes" id="UP001272137"/>
    </source>
</evidence>
<dbReference type="AlphaFoldDB" id="A0AAW9D1D0"/>
<proteinExistence type="predicted"/>
<name>A0AAW9D1D0_BURTH</name>
<comment type="caution">
    <text evidence="2">The sequence shown here is derived from an EMBL/GenBank/DDBJ whole genome shotgun (WGS) entry which is preliminary data.</text>
</comment>
<gene>
    <name evidence="2" type="ORF">C7S16_4140</name>
</gene>
<protein>
    <submittedName>
        <fullName evidence="2">Uncharacterized protein</fullName>
    </submittedName>
</protein>
<sequence length="44" mass="4462">MPGATSSVPRPPTTTTRFTPALRAPSTSAFATATTFDASSCFGP</sequence>
<feature type="compositionally biased region" description="Low complexity" evidence="1">
    <location>
        <begin position="13"/>
        <end position="23"/>
    </location>
</feature>
<evidence type="ECO:0000256" key="1">
    <source>
        <dbReference type="SAM" id="MobiDB-lite"/>
    </source>
</evidence>
<evidence type="ECO:0000313" key="2">
    <source>
        <dbReference type="EMBL" id="MDW9253839.1"/>
    </source>
</evidence>
<dbReference type="EMBL" id="QXCT01000002">
    <property type="protein sequence ID" value="MDW9253839.1"/>
    <property type="molecule type" value="Genomic_DNA"/>
</dbReference>
<organism evidence="2 3">
    <name type="scientific">Burkholderia thailandensis</name>
    <dbReference type="NCBI Taxonomy" id="57975"/>
    <lineage>
        <taxon>Bacteria</taxon>
        <taxon>Pseudomonadati</taxon>
        <taxon>Pseudomonadota</taxon>
        <taxon>Betaproteobacteria</taxon>
        <taxon>Burkholderiales</taxon>
        <taxon>Burkholderiaceae</taxon>
        <taxon>Burkholderia</taxon>
        <taxon>pseudomallei group</taxon>
    </lineage>
</organism>
<dbReference type="Proteomes" id="UP001272137">
    <property type="component" value="Unassembled WGS sequence"/>
</dbReference>
<feature type="region of interest" description="Disordered" evidence="1">
    <location>
        <begin position="1"/>
        <end position="23"/>
    </location>
</feature>
<accession>A0AAW9D1D0</accession>
<reference evidence="2" key="1">
    <citation type="submission" date="2018-08" db="EMBL/GenBank/DDBJ databases">
        <title>Identification of Burkholderia cepacia strains that express a Burkholderia pseudomallei-like capsular polysaccharide.</title>
        <authorList>
            <person name="Burtnick M.N."/>
            <person name="Vongsouvath M."/>
            <person name="Newton P."/>
            <person name="Wuthiekanun V."/>
            <person name="Limmathurotsakul D."/>
            <person name="Brett P.J."/>
            <person name="Chantratita N."/>
            <person name="Dance D.A."/>
        </authorList>
    </citation>
    <scope>NUCLEOTIDE SEQUENCE</scope>
    <source>
        <strain evidence="2">SBXCC001</strain>
    </source>
</reference>